<feature type="domain" description="Lactate/malate dehydrogenase C-terminal" evidence="9">
    <location>
        <begin position="149"/>
        <end position="200"/>
    </location>
</feature>
<dbReference type="GO" id="GO:0004459">
    <property type="term" value="F:L-lactate dehydrogenase (NAD+) activity"/>
    <property type="evidence" value="ECO:0007669"/>
    <property type="project" value="TreeGrafter"/>
</dbReference>
<dbReference type="InterPro" id="IPR015955">
    <property type="entry name" value="Lactate_DH/Glyco_Ohase_4_C"/>
</dbReference>
<gene>
    <name evidence="10" type="ORF">SZN_36429</name>
</gene>
<accession>G2GP30</accession>
<feature type="active site" description="Proton acceptor" evidence="4">
    <location>
        <position position="178"/>
    </location>
</feature>
<name>G2GP30_9ACTN</name>
<dbReference type="SUPFAM" id="SSF51735">
    <property type="entry name" value="NAD(P)-binding Rossmann-fold domains"/>
    <property type="match status" value="1"/>
</dbReference>
<comment type="caution">
    <text evidence="10">The sequence shown here is derived from an EMBL/GenBank/DDBJ whole genome shotgun (WGS) entry which is preliminary data.</text>
</comment>
<evidence type="ECO:0000259" key="9">
    <source>
        <dbReference type="Pfam" id="PF02866"/>
    </source>
</evidence>
<keyword evidence="3 5" id="KW-0520">NAD</keyword>
<dbReference type="EMBL" id="AGBF01000337">
    <property type="protein sequence ID" value="EGX54734.1"/>
    <property type="molecule type" value="Genomic_DNA"/>
</dbReference>
<reference evidence="10 11" key="1">
    <citation type="submission" date="2011-08" db="EMBL/GenBank/DDBJ databases">
        <authorList>
            <person name="Lin Y."/>
            <person name="Hao X."/>
            <person name="Johnstone L."/>
            <person name="Miller S.J."/>
            <person name="Wei G."/>
            <person name="Rensing C."/>
        </authorList>
    </citation>
    <scope>NUCLEOTIDE SEQUENCE [LARGE SCALE GENOMIC DNA]</scope>
    <source>
        <strain evidence="10 11">K42</strain>
    </source>
</reference>
<sequence length="333" mass="34718">MTPPPLEAVGVIGAGAVGQAVSTALVASAPPGRLLIASRVLDQAVALAADLGDMRHATASPVHPEACDVEGLADCTAVVVAVRTAFTNTHTADVRMAGAAANAPVIRALAACLHGYQGTVLVVTNPVDLMPRLFAEASGCPRVYGIGSNLDSARFRLTLARLLNVPADAVQGHVIGEHGDGAVVCASSTTVNGTPAQVPLAEVRAELRTRPGRISAGVGRTRSGPAGAVLSALRKALGLVDGTEELTAEHRGDWLGIPLRFTSGRPVACLPALNADEDAQLAATLTKLRGAYGRSAVLPHPQPLWRRREYPYRHPAAGRGRERDRAQQHRLRH</sequence>
<feature type="domain" description="Lactate/malate dehydrogenase N-terminal" evidence="8">
    <location>
        <begin position="9"/>
        <end position="142"/>
    </location>
</feature>
<keyword evidence="2 6" id="KW-0560">Oxidoreductase</keyword>
<dbReference type="InterPro" id="IPR036291">
    <property type="entry name" value="NAD(P)-bd_dom_sf"/>
</dbReference>
<dbReference type="InterPro" id="IPR022383">
    <property type="entry name" value="Lactate/malate_DH_C"/>
</dbReference>
<dbReference type="Pfam" id="PF02866">
    <property type="entry name" value="Ldh_1_C"/>
    <property type="match status" value="1"/>
</dbReference>
<evidence type="ECO:0000256" key="3">
    <source>
        <dbReference type="ARBA" id="ARBA00023027"/>
    </source>
</evidence>
<dbReference type="PANTHER" id="PTHR43128:SF16">
    <property type="entry name" value="L-LACTATE DEHYDROGENASE"/>
    <property type="match status" value="1"/>
</dbReference>
<feature type="binding site" evidence="5">
    <location>
        <begin position="13"/>
        <end position="18"/>
    </location>
    <ligand>
        <name>NAD(+)</name>
        <dbReference type="ChEBI" id="CHEBI:57540"/>
    </ligand>
</feature>
<dbReference type="Gene3D" id="3.40.50.720">
    <property type="entry name" value="NAD(P)-binding Rossmann-like Domain"/>
    <property type="match status" value="1"/>
</dbReference>
<dbReference type="PANTHER" id="PTHR43128">
    <property type="entry name" value="L-2-HYDROXYCARBOXYLATE DEHYDROGENASE (NAD(P)(+))"/>
    <property type="match status" value="1"/>
</dbReference>
<keyword evidence="11" id="KW-1185">Reference proteome</keyword>
<evidence type="ECO:0000256" key="2">
    <source>
        <dbReference type="ARBA" id="ARBA00023002"/>
    </source>
</evidence>
<comment type="similarity">
    <text evidence="1">Belongs to the LDH/MDH superfamily. LDH family.</text>
</comment>
<dbReference type="SUPFAM" id="SSF56327">
    <property type="entry name" value="LDH C-terminal domain-like"/>
    <property type="match status" value="1"/>
</dbReference>
<dbReference type="PRINTS" id="PR00086">
    <property type="entry name" value="LLDHDRGNASE"/>
</dbReference>
<dbReference type="PATRIC" id="fig|700597.3.peg.7077"/>
<dbReference type="InterPro" id="IPR001557">
    <property type="entry name" value="L-lactate/malate_DH"/>
</dbReference>
<evidence type="ECO:0000256" key="6">
    <source>
        <dbReference type="RuleBase" id="RU003369"/>
    </source>
</evidence>
<evidence type="ECO:0000259" key="8">
    <source>
        <dbReference type="Pfam" id="PF00056"/>
    </source>
</evidence>
<evidence type="ECO:0000256" key="1">
    <source>
        <dbReference type="ARBA" id="ARBA00006054"/>
    </source>
</evidence>
<organism evidence="10 11">
    <name type="scientific">Streptomyces zinciresistens K42</name>
    <dbReference type="NCBI Taxonomy" id="700597"/>
    <lineage>
        <taxon>Bacteria</taxon>
        <taxon>Bacillati</taxon>
        <taxon>Actinomycetota</taxon>
        <taxon>Actinomycetes</taxon>
        <taxon>Kitasatosporales</taxon>
        <taxon>Streptomycetaceae</taxon>
        <taxon>Streptomyces</taxon>
    </lineage>
</organism>
<dbReference type="Proteomes" id="UP000004217">
    <property type="component" value="Unassembled WGS sequence"/>
</dbReference>
<proteinExistence type="inferred from homology"/>
<feature type="region of interest" description="Disordered" evidence="7">
    <location>
        <begin position="308"/>
        <end position="333"/>
    </location>
</feature>
<evidence type="ECO:0000256" key="7">
    <source>
        <dbReference type="SAM" id="MobiDB-lite"/>
    </source>
</evidence>
<protein>
    <submittedName>
        <fullName evidence="10">Lactate dehydrogenase</fullName>
    </submittedName>
</protein>
<feature type="binding site" evidence="5">
    <location>
        <begin position="123"/>
        <end position="125"/>
    </location>
    <ligand>
        <name>NAD(+)</name>
        <dbReference type="ChEBI" id="CHEBI:57540"/>
    </ligand>
</feature>
<evidence type="ECO:0000313" key="10">
    <source>
        <dbReference type="EMBL" id="EGX54734.1"/>
    </source>
</evidence>
<dbReference type="Gene3D" id="3.90.110.10">
    <property type="entry name" value="Lactate dehydrogenase/glycoside hydrolase, family 4, C-terminal"/>
    <property type="match status" value="1"/>
</dbReference>
<dbReference type="InterPro" id="IPR001236">
    <property type="entry name" value="Lactate/malate_DH_N"/>
</dbReference>
<dbReference type="PIRSF" id="PIRSF000102">
    <property type="entry name" value="Lac_mal_DH"/>
    <property type="match status" value="1"/>
</dbReference>
<evidence type="ECO:0000256" key="4">
    <source>
        <dbReference type="PIRSR" id="PIRSR000102-1"/>
    </source>
</evidence>
<feature type="binding site" evidence="5">
    <location>
        <position position="102"/>
    </location>
    <ligand>
        <name>NAD(+)</name>
        <dbReference type="ChEBI" id="CHEBI:57540"/>
    </ligand>
</feature>
<dbReference type="Pfam" id="PF00056">
    <property type="entry name" value="Ldh_1_N"/>
    <property type="match status" value="1"/>
</dbReference>
<dbReference type="RefSeq" id="WP_007505232.1">
    <property type="nucleotide sequence ID" value="NZ_AGBF01000337.1"/>
</dbReference>
<evidence type="ECO:0000256" key="5">
    <source>
        <dbReference type="PIRSR" id="PIRSR000102-3"/>
    </source>
</evidence>
<dbReference type="AlphaFoldDB" id="G2GP30"/>
<evidence type="ECO:0000313" key="11">
    <source>
        <dbReference type="Proteomes" id="UP000004217"/>
    </source>
</evidence>
<dbReference type="GO" id="GO:0006089">
    <property type="term" value="P:lactate metabolic process"/>
    <property type="evidence" value="ECO:0007669"/>
    <property type="project" value="TreeGrafter"/>
</dbReference>